<organism evidence="2 3">
    <name type="scientific">Paracoccus homiensis</name>
    <dbReference type="NCBI Taxonomy" id="364199"/>
    <lineage>
        <taxon>Bacteria</taxon>
        <taxon>Pseudomonadati</taxon>
        <taxon>Pseudomonadota</taxon>
        <taxon>Alphaproteobacteria</taxon>
        <taxon>Rhodobacterales</taxon>
        <taxon>Paracoccaceae</taxon>
        <taxon>Paracoccus</taxon>
    </lineage>
</organism>
<accession>A0A1I0BP45</accession>
<sequence>MEALSTFTFNTHDIRVIDREGNPWFVAADVCRVLGLSNTTVALHHLTPDERAKADLGVRGLWPNIISESGFYRLVMRSDKPEARAFQDWVTRHVLPAIRKDGAYVMGGTP</sequence>
<dbReference type="Proteomes" id="UP000199180">
    <property type="component" value="Unassembled WGS sequence"/>
</dbReference>
<dbReference type="Pfam" id="PF02498">
    <property type="entry name" value="Bro-N"/>
    <property type="match status" value="1"/>
</dbReference>
<dbReference type="STRING" id="364199.SAMN04489858_10314"/>
<feature type="domain" description="Bro-N" evidence="1">
    <location>
        <begin position="1"/>
        <end position="102"/>
    </location>
</feature>
<dbReference type="OrthoDB" id="9808959at2"/>
<evidence type="ECO:0000259" key="1">
    <source>
        <dbReference type="PROSITE" id="PS51750"/>
    </source>
</evidence>
<keyword evidence="3" id="KW-1185">Reference proteome</keyword>
<dbReference type="PANTHER" id="PTHR36180:SF2">
    <property type="entry name" value="BRO FAMILY PROTEIN"/>
    <property type="match status" value="1"/>
</dbReference>
<evidence type="ECO:0000313" key="3">
    <source>
        <dbReference type="Proteomes" id="UP000199180"/>
    </source>
</evidence>
<dbReference type="EMBL" id="FOHO01000003">
    <property type="protein sequence ID" value="SET08760.1"/>
    <property type="molecule type" value="Genomic_DNA"/>
</dbReference>
<reference evidence="2 3" key="1">
    <citation type="submission" date="2016-10" db="EMBL/GenBank/DDBJ databases">
        <authorList>
            <person name="de Groot N.N."/>
        </authorList>
    </citation>
    <scope>NUCLEOTIDE SEQUENCE [LARGE SCALE GENOMIC DNA]</scope>
    <source>
        <strain evidence="2 3">DSM 17862</strain>
    </source>
</reference>
<dbReference type="PROSITE" id="PS51750">
    <property type="entry name" value="BRO_N"/>
    <property type="match status" value="1"/>
</dbReference>
<dbReference type="AlphaFoldDB" id="A0A1I0BP45"/>
<name>A0A1I0BP45_9RHOB</name>
<gene>
    <name evidence="2" type="ORF">SAMN04489858_10314</name>
</gene>
<proteinExistence type="predicted"/>
<dbReference type="InterPro" id="IPR003497">
    <property type="entry name" value="BRO_N_domain"/>
</dbReference>
<dbReference type="SMART" id="SM01040">
    <property type="entry name" value="Bro-N"/>
    <property type="match status" value="1"/>
</dbReference>
<evidence type="ECO:0000313" key="2">
    <source>
        <dbReference type="EMBL" id="SET08760.1"/>
    </source>
</evidence>
<protein>
    <submittedName>
        <fullName evidence="2">BRO family, N-terminal domain</fullName>
    </submittedName>
</protein>
<dbReference type="PANTHER" id="PTHR36180">
    <property type="entry name" value="DNA-BINDING PROTEIN-RELATED-RELATED"/>
    <property type="match status" value="1"/>
</dbReference>